<keyword evidence="1" id="KW-1133">Transmembrane helix</keyword>
<feature type="transmembrane region" description="Helical" evidence="1">
    <location>
        <begin position="18"/>
        <end position="45"/>
    </location>
</feature>
<dbReference type="EMBL" id="MH423064">
    <property type="protein sequence ID" value="QBZ77281.1"/>
    <property type="molecule type" value="Genomic_DNA"/>
</dbReference>
<dbReference type="GO" id="GO:0009706">
    <property type="term" value="C:chloroplast inner membrane"/>
    <property type="evidence" value="ECO:0007669"/>
    <property type="project" value="UniProtKB-SubCell"/>
</dbReference>
<feature type="transmembrane region" description="Helical" evidence="1">
    <location>
        <begin position="57"/>
        <end position="78"/>
    </location>
</feature>
<dbReference type="PANTHER" id="PTHR33163">
    <property type="entry name" value="PROTEIN TIC 214-RELATED"/>
    <property type="match status" value="1"/>
</dbReference>
<name>A0A4D6E6F8_ACHTR</name>
<feature type="region of interest" description="Disordered" evidence="2">
    <location>
        <begin position="1561"/>
        <end position="1596"/>
    </location>
</feature>
<dbReference type="PANTHER" id="PTHR33163:SF40">
    <property type="entry name" value="PROTEIN TIC 214"/>
    <property type="match status" value="1"/>
</dbReference>
<proteinExistence type="inferred from homology"/>
<comment type="subunit">
    <text evidence="1">Part of the Tic complex.</text>
</comment>
<reference evidence="3" key="1">
    <citation type="journal article" date="2018" name="Mol. Phylogenet. Evol.">
        <title>Plastome phylogenomics of the early-diverging eudicot family Berberidaceae.</title>
        <authorList>
            <person name="Sun Y."/>
            <person name="Moore M.J."/>
            <person name="Landis J.B."/>
            <person name="Lin N."/>
            <person name="Chen L."/>
            <person name="Deng T."/>
            <person name="Zhang J."/>
            <person name="Meng A."/>
            <person name="Zhang S."/>
            <person name="Tojibaev K.S."/>
            <person name="Sun H."/>
            <person name="Wang H."/>
        </authorList>
    </citation>
    <scope>NUCLEOTIDE SEQUENCE</scope>
</reference>
<feature type="region of interest" description="Disordered" evidence="2">
    <location>
        <begin position="242"/>
        <end position="308"/>
    </location>
</feature>
<gene>
    <name evidence="3" type="primary">ycf1</name>
    <name evidence="1" type="synonym">TIC214</name>
    <name evidence="3" type="ORF">ActrCp081</name>
</gene>
<evidence type="ECO:0000256" key="2">
    <source>
        <dbReference type="SAM" id="MobiDB-lite"/>
    </source>
</evidence>
<geneLocation type="chloroplast" evidence="3"/>
<keyword evidence="1" id="KW-0653">Protein transport</keyword>
<feature type="compositionally biased region" description="Polar residues" evidence="2">
    <location>
        <begin position="682"/>
        <end position="694"/>
    </location>
</feature>
<keyword evidence="1 3" id="KW-0150">Chloroplast</keyword>
<keyword evidence="1" id="KW-0472">Membrane</keyword>
<feature type="region of interest" description="Disordered" evidence="2">
    <location>
        <begin position="657"/>
        <end position="694"/>
    </location>
</feature>
<feature type="transmembrane region" description="Helical" evidence="1">
    <location>
        <begin position="164"/>
        <end position="192"/>
    </location>
</feature>
<accession>A0A4D6E6F8</accession>
<keyword evidence="1" id="KW-0812">Transmembrane</keyword>
<dbReference type="GO" id="GO:0015031">
    <property type="term" value="P:protein transport"/>
    <property type="evidence" value="ECO:0007669"/>
    <property type="project" value="UniProtKB-KW"/>
</dbReference>
<feature type="compositionally biased region" description="Basic and acidic residues" evidence="2">
    <location>
        <begin position="1561"/>
        <end position="1582"/>
    </location>
</feature>
<feature type="transmembrane region" description="Helical" evidence="1">
    <location>
        <begin position="84"/>
        <end position="104"/>
    </location>
</feature>
<feature type="transmembrane region" description="Helical" evidence="1">
    <location>
        <begin position="213"/>
        <end position="231"/>
    </location>
</feature>
<feature type="compositionally biased region" description="Basic and acidic residues" evidence="2">
    <location>
        <begin position="289"/>
        <end position="308"/>
    </location>
</feature>
<evidence type="ECO:0000256" key="1">
    <source>
        <dbReference type="RuleBase" id="RU364085"/>
    </source>
</evidence>
<feature type="compositionally biased region" description="Low complexity" evidence="2">
    <location>
        <begin position="665"/>
        <end position="681"/>
    </location>
</feature>
<dbReference type="Pfam" id="PF05758">
    <property type="entry name" value="Ycf1"/>
    <property type="match status" value="1"/>
</dbReference>
<comment type="function">
    <text evidence="1">Involved in protein precursor import into chloroplasts. May be part of an intermediate translocation complex acting as a protein-conducting channel at the inner envelope.</text>
</comment>
<protein>
    <recommendedName>
        <fullName evidence="1">Protein TIC 214</fullName>
    </recommendedName>
    <alternativeName>
        <fullName evidence="1">Translocon at the inner envelope membrane of chloroplasts 214</fullName>
    </alternativeName>
</protein>
<sequence length="1876" mass="222642">MIFNSFLLGNLLSLCMKIINSVVVVGLYYGFLTAFSIGPSYFFLFRARIMEEGTEKEVSATTGFITGQLMMFISIYYAPLHLALGRPHTITVLVLPYLLFHFFWNNHKHFFDYGSTTRNSMRNLSIQCVFLNNLIFQLFNHFILPSPTLARLVNIYMFRCSNKMLFVTSSFVGWLIGHILFMKWVGLVLFWIRQNRSIRSNKYLVSELRNSMARIRIFSILLFITCVYYLGRIPSPIVTKKLKETSKTEERGKSEEETDVEIEKTSETKGTKQEQEGSTEEDPSPSLCSEERDDHDPDKIDETEEIRVDGKEKTKDEFHFHFKETCYKNSPVYDYENSYLDSHQEISKLEIEKNEDQFWFEKPLVILLFDYKRWNRPLRYIKNDRFENAVRNEISQYFFYTCPSDGKQRISFSYPPSLSTFFEMIQNKLFLRTAEKVSSEELYNSWVYTNEQKRNNLSDEFINRIKALDKDSLDLDVLEKRTRFCVYNDETELNCLPKMYDPFLNGPCRGTIKSFYSGSSMNNLLSNSIEDSIPSSWINKLHGILYNNCGEFEHKSEFLAEPTPNLKLKGLSFFSEQGEIRSENQLKYLFDIVTTSPKDQTTIKESVGIKEIKKGVPRWPYKLTSDLDLEEEELENDEESRPNHGIRSRKAKRVVIFTDNETNKETSTTTTETSKSAGTSENTENANNQNQSDEVALTRYSQQSDFRRDLIKGSMRAQRRKTVTWELFQAMVRSPLFLDRVDKPFFFNFDLSGTFSLLFRNWEGKGAEFQNLNSEETKEKEKKTEEKRQDNERIKISETWDTILFAQAIRGYMLVTQSILRKYIVLPSLIIAKNIGRMLLFQLPEWREDLKAWSKEMHIKCTYNGVQLSEKEFPKNWLTDGIQIKILFPYCLKPWHKSKVQSDYRDPMKKKEKTEKFCFLTVWGMEAELPFGSPRNRPSFFEPIWKEIEKKLIKVKKKYFLALRILKEKTKRFIKVSKKKTRWIFKIFRFTKRIMHELAKVSPIPLFGLRKIKESSIDTNQNNSITIISNTIIYESPIQIRFRSGDWRNYSLTEKKITDLTDRTSTIQDQIKKIIKDKKNLFLTPDVNISPNNNETSWDQKKLESRKDIWRIFKRRSSRLIRKGHFFLKFFIQRIYMDILLYIINRMKIHIKLFLESKNKKLSLNANYETNQEGIDETNPKTISFISTIKKSLYTISNICNKNSHAFFDLASLSQAYVFYKLSQTQVINKNHLRCVLQYNETPPFLKDRIKDSFGTQGISDSESGHKKFRFRMMNEWKNWLRGHYHYYLSKTRWSRLVPQKWRNRTHKTYMVQTKNKNSIHFDFFEKNSLIQYENEKQNNYAVESLLNKKDKLKNYKYNRLSHKYIHYEDKKGSFISRSPLQVNERKEFLENYNTYNPNLFYAAGDIFLQNYLIEDYYDTRRILDRKYFDWKIFHFCLRTKIDIEYWASMDIGANINKNKNTKTRTNYYQLIDNFDKTDKKSLFSLAIHKQVNLDNQTKTSFDWMEMNEEILKCPISNLERWLVPEFVSLYDVYKIQPWIIPIDLLLLNFNGNENISEKKKINGKQKKDRELENKNQEEKTKPVQGNIGPDPLNQQNDVKINVKEDSDGGSNIQNKKQKQSTNDIAAELDFFLKRYFLFQLRWDIPLNKKILNNVKVYCLLLRLKNTKEIAIASIQRDEMSLDIIPISKTLTLAKLIKRGIFIIETARLSRKWDGQFIMYQTTAISRMHKNKHQTETNQKCQEKRNVDKKGLDQFIAQHEKLVGNKNKNYNDLLVVENILSPKRRRELRIQICLNSRNVVDRNPVFCKDNSNSVQFFDEGKDLDLSTNPFFKLKFFLWPNYRLEDLACMNRYWFDTNNGSRFSLSRIRMYPLLRIS</sequence>
<keyword evidence="1" id="KW-1001">Plastid inner membrane</keyword>
<feature type="transmembrane region" description="Helical" evidence="1">
    <location>
        <begin position="124"/>
        <end position="144"/>
    </location>
</feature>
<organism evidence="3">
    <name type="scientific">Achlys triphylla</name>
    <name type="common">Vanilla leaf</name>
    <name type="synonym">Leontice triphylla</name>
    <dbReference type="NCBI Taxonomy" id="63345"/>
    <lineage>
        <taxon>Eukaryota</taxon>
        <taxon>Viridiplantae</taxon>
        <taxon>Streptophyta</taxon>
        <taxon>Embryophyta</taxon>
        <taxon>Tracheophyta</taxon>
        <taxon>Spermatophyta</taxon>
        <taxon>Magnoliopsida</taxon>
        <taxon>Ranunculales</taxon>
        <taxon>Berberidaceae</taxon>
        <taxon>Podophylloideae</taxon>
        <taxon>Achlydeae</taxon>
        <taxon>Achlys</taxon>
    </lineage>
</organism>
<dbReference type="InterPro" id="IPR008896">
    <property type="entry name" value="TIC214"/>
</dbReference>
<keyword evidence="1" id="KW-0813">Transport</keyword>
<comment type="subcellular location">
    <subcellularLocation>
        <location evidence="1">Plastid</location>
        <location evidence="1">Chloroplast inner membrane</location>
    </subcellularLocation>
</comment>
<keyword evidence="1 3" id="KW-0934">Plastid</keyword>
<evidence type="ECO:0000313" key="3">
    <source>
        <dbReference type="EMBL" id="QBZ77281.1"/>
    </source>
</evidence>
<feature type="compositionally biased region" description="Basic and acidic residues" evidence="2">
    <location>
        <begin position="242"/>
        <end position="275"/>
    </location>
</feature>
<comment type="similarity">
    <text evidence="1">Belongs to the TIC214 family.</text>
</comment>